<evidence type="ECO:0000256" key="7">
    <source>
        <dbReference type="ARBA" id="ARBA00022801"/>
    </source>
</evidence>
<protein>
    <submittedName>
        <fullName evidence="18">Penicillin-binding protein 1A</fullName>
    </submittedName>
</protein>
<dbReference type="InterPro" id="IPR036950">
    <property type="entry name" value="PBP_transglycosylase"/>
</dbReference>
<keyword evidence="19" id="KW-1185">Reference proteome</keyword>
<dbReference type="EMBL" id="FUWY01000004">
    <property type="protein sequence ID" value="SJZ78961.1"/>
    <property type="molecule type" value="Genomic_DNA"/>
</dbReference>
<evidence type="ECO:0000256" key="10">
    <source>
        <dbReference type="ARBA" id="ARBA00023268"/>
    </source>
</evidence>
<comment type="catalytic activity">
    <reaction evidence="12">
        <text>Preferential cleavage: (Ac)2-L-Lys-D-Ala-|-D-Ala. Also transpeptidation of peptidyl-alanyl moieties that are N-acyl substituents of D-alanine.</text>
        <dbReference type="EC" id="3.4.16.4"/>
    </reaction>
</comment>
<evidence type="ECO:0000256" key="1">
    <source>
        <dbReference type="ARBA" id="ARBA00007090"/>
    </source>
</evidence>
<dbReference type="GO" id="GO:0008955">
    <property type="term" value="F:peptidoglycan glycosyltransferase activity"/>
    <property type="evidence" value="ECO:0007669"/>
    <property type="project" value="UniProtKB-EC"/>
</dbReference>
<dbReference type="InterPro" id="IPR012338">
    <property type="entry name" value="Beta-lactam/transpept-like"/>
</dbReference>
<keyword evidence="3" id="KW-0121">Carboxypeptidase</keyword>
<evidence type="ECO:0000313" key="18">
    <source>
        <dbReference type="EMBL" id="SJZ78961.1"/>
    </source>
</evidence>
<keyword evidence="6" id="KW-0808">Transferase</keyword>
<gene>
    <name evidence="18" type="ORF">SAMN02745191_1646</name>
</gene>
<dbReference type="STRING" id="118967.SAMN02745191_1646"/>
<accession>A0A1T4NHZ9</accession>
<name>A0A1T4NHZ9_9FIRM</name>
<comment type="similarity">
    <text evidence="1">In the C-terminal section; belongs to the transpeptidase family.</text>
</comment>
<evidence type="ECO:0000256" key="15">
    <source>
        <dbReference type="SAM" id="Phobius"/>
    </source>
</evidence>
<feature type="region of interest" description="Disordered" evidence="14">
    <location>
        <begin position="1"/>
        <end position="23"/>
    </location>
</feature>
<dbReference type="FunFam" id="1.10.3810.10:FF:000001">
    <property type="entry name" value="Penicillin-binding protein 1A"/>
    <property type="match status" value="1"/>
</dbReference>
<evidence type="ECO:0000256" key="8">
    <source>
        <dbReference type="ARBA" id="ARBA00022960"/>
    </source>
</evidence>
<evidence type="ECO:0000256" key="3">
    <source>
        <dbReference type="ARBA" id="ARBA00022645"/>
    </source>
</evidence>
<keyword evidence="10" id="KW-0511">Multifunctional enzyme</keyword>
<dbReference type="Proteomes" id="UP000243297">
    <property type="component" value="Unassembled WGS sequence"/>
</dbReference>
<keyword evidence="11" id="KW-0961">Cell wall biogenesis/degradation</keyword>
<dbReference type="PANTHER" id="PTHR32282">
    <property type="entry name" value="BINDING PROTEIN TRANSPEPTIDASE, PUTATIVE-RELATED"/>
    <property type="match status" value="1"/>
</dbReference>
<dbReference type="GO" id="GO:0071555">
    <property type="term" value="P:cell wall organization"/>
    <property type="evidence" value="ECO:0007669"/>
    <property type="project" value="UniProtKB-KW"/>
</dbReference>
<dbReference type="GO" id="GO:0009002">
    <property type="term" value="F:serine-type D-Ala-D-Ala carboxypeptidase activity"/>
    <property type="evidence" value="ECO:0007669"/>
    <property type="project" value="UniProtKB-EC"/>
</dbReference>
<feature type="compositionally biased region" description="Pro residues" evidence="14">
    <location>
        <begin position="908"/>
        <end position="924"/>
    </location>
</feature>
<evidence type="ECO:0000259" key="16">
    <source>
        <dbReference type="Pfam" id="PF00905"/>
    </source>
</evidence>
<dbReference type="Gene3D" id="3.40.710.10">
    <property type="entry name" value="DD-peptidase/beta-lactamase superfamily"/>
    <property type="match status" value="1"/>
</dbReference>
<dbReference type="GO" id="GO:0006508">
    <property type="term" value="P:proteolysis"/>
    <property type="evidence" value="ECO:0007669"/>
    <property type="project" value="UniProtKB-KW"/>
</dbReference>
<feature type="transmembrane region" description="Helical" evidence="15">
    <location>
        <begin position="30"/>
        <end position="54"/>
    </location>
</feature>
<keyword evidence="15" id="KW-0472">Membrane</keyword>
<dbReference type="SUPFAM" id="SSF53955">
    <property type="entry name" value="Lysozyme-like"/>
    <property type="match status" value="1"/>
</dbReference>
<keyword evidence="5" id="KW-0328">Glycosyltransferase</keyword>
<dbReference type="Gene3D" id="1.10.3810.10">
    <property type="entry name" value="Biosynthetic peptidoglycan transglycosylase-like"/>
    <property type="match status" value="1"/>
</dbReference>
<dbReference type="RefSeq" id="WP_078712038.1">
    <property type="nucleotide sequence ID" value="NZ_FUWY01000004.1"/>
</dbReference>
<dbReference type="GO" id="GO:0008658">
    <property type="term" value="F:penicillin binding"/>
    <property type="evidence" value="ECO:0007669"/>
    <property type="project" value="InterPro"/>
</dbReference>
<comment type="catalytic activity">
    <reaction evidence="13">
        <text>[GlcNAc-(1-&gt;4)-Mur2Ac(oyl-L-Ala-gamma-D-Glu-L-Lys-D-Ala-D-Ala)](n)-di-trans,octa-cis-undecaprenyl diphosphate + beta-D-GlcNAc-(1-&gt;4)-Mur2Ac(oyl-L-Ala-gamma-D-Glu-L-Lys-D-Ala-D-Ala)-di-trans,octa-cis-undecaprenyl diphosphate = [GlcNAc-(1-&gt;4)-Mur2Ac(oyl-L-Ala-gamma-D-Glu-L-Lys-D-Ala-D-Ala)](n+1)-di-trans,octa-cis-undecaprenyl diphosphate + di-trans,octa-cis-undecaprenyl diphosphate + H(+)</text>
        <dbReference type="Rhea" id="RHEA:23708"/>
        <dbReference type="Rhea" id="RHEA-COMP:9602"/>
        <dbReference type="Rhea" id="RHEA-COMP:9603"/>
        <dbReference type="ChEBI" id="CHEBI:15378"/>
        <dbReference type="ChEBI" id="CHEBI:58405"/>
        <dbReference type="ChEBI" id="CHEBI:60033"/>
        <dbReference type="ChEBI" id="CHEBI:78435"/>
        <dbReference type="EC" id="2.4.99.28"/>
    </reaction>
</comment>
<dbReference type="PANTHER" id="PTHR32282:SF29">
    <property type="entry name" value="PENICILLIN-BINDING PROTEIN 1A"/>
    <property type="match status" value="1"/>
</dbReference>
<dbReference type="GO" id="GO:0009252">
    <property type="term" value="P:peptidoglycan biosynthetic process"/>
    <property type="evidence" value="ECO:0007669"/>
    <property type="project" value="UniProtKB-KW"/>
</dbReference>
<keyword evidence="7" id="KW-0378">Hydrolase</keyword>
<dbReference type="Pfam" id="PF00905">
    <property type="entry name" value="Transpeptidase"/>
    <property type="match status" value="1"/>
</dbReference>
<keyword evidence="15" id="KW-0812">Transmembrane</keyword>
<evidence type="ECO:0000256" key="14">
    <source>
        <dbReference type="SAM" id="MobiDB-lite"/>
    </source>
</evidence>
<reference evidence="19" key="1">
    <citation type="submission" date="2017-02" db="EMBL/GenBank/DDBJ databases">
        <authorList>
            <person name="Varghese N."/>
            <person name="Submissions S."/>
        </authorList>
    </citation>
    <scope>NUCLEOTIDE SEQUENCE [LARGE SCALE GENOMIC DNA]</scope>
    <source>
        <strain evidence="19">ATCC 25662</strain>
    </source>
</reference>
<dbReference type="InterPro" id="IPR023346">
    <property type="entry name" value="Lysozyme-like_dom_sf"/>
</dbReference>
<evidence type="ECO:0000256" key="13">
    <source>
        <dbReference type="ARBA" id="ARBA00049902"/>
    </source>
</evidence>
<dbReference type="GO" id="GO:0008360">
    <property type="term" value="P:regulation of cell shape"/>
    <property type="evidence" value="ECO:0007669"/>
    <property type="project" value="UniProtKB-KW"/>
</dbReference>
<dbReference type="OrthoDB" id="9766909at2"/>
<comment type="similarity">
    <text evidence="2">In the N-terminal section; belongs to the glycosyltransferase 51 family.</text>
</comment>
<dbReference type="InterPro" id="IPR001460">
    <property type="entry name" value="PCN-bd_Tpept"/>
</dbReference>
<keyword evidence="9" id="KW-0573">Peptidoglycan synthesis</keyword>
<dbReference type="Pfam" id="PF00912">
    <property type="entry name" value="Transgly"/>
    <property type="match status" value="1"/>
</dbReference>
<evidence type="ECO:0000259" key="17">
    <source>
        <dbReference type="Pfam" id="PF00912"/>
    </source>
</evidence>
<evidence type="ECO:0000256" key="11">
    <source>
        <dbReference type="ARBA" id="ARBA00023316"/>
    </source>
</evidence>
<proteinExistence type="inferred from homology"/>
<evidence type="ECO:0000256" key="12">
    <source>
        <dbReference type="ARBA" id="ARBA00034000"/>
    </source>
</evidence>
<feature type="domain" description="Glycosyl transferase family 51" evidence="17">
    <location>
        <begin position="81"/>
        <end position="264"/>
    </location>
</feature>
<keyword evidence="8" id="KW-0133">Cell shape</keyword>
<evidence type="ECO:0000256" key="4">
    <source>
        <dbReference type="ARBA" id="ARBA00022670"/>
    </source>
</evidence>
<evidence type="ECO:0000313" key="19">
    <source>
        <dbReference type="Proteomes" id="UP000243297"/>
    </source>
</evidence>
<evidence type="ECO:0000256" key="6">
    <source>
        <dbReference type="ARBA" id="ARBA00022679"/>
    </source>
</evidence>
<feature type="region of interest" description="Disordered" evidence="14">
    <location>
        <begin position="901"/>
        <end position="924"/>
    </location>
</feature>
<organism evidence="18 19">
    <name type="scientific">Anaerorhabdus furcosa</name>
    <dbReference type="NCBI Taxonomy" id="118967"/>
    <lineage>
        <taxon>Bacteria</taxon>
        <taxon>Bacillati</taxon>
        <taxon>Bacillota</taxon>
        <taxon>Erysipelotrichia</taxon>
        <taxon>Erysipelotrichales</taxon>
        <taxon>Erysipelotrichaceae</taxon>
        <taxon>Anaerorhabdus</taxon>
    </lineage>
</organism>
<dbReference type="InterPro" id="IPR050396">
    <property type="entry name" value="Glycosyltr_51/Transpeptidase"/>
</dbReference>
<feature type="domain" description="Penicillin-binding protein transpeptidase" evidence="16">
    <location>
        <begin position="365"/>
        <end position="605"/>
    </location>
</feature>
<evidence type="ECO:0000256" key="9">
    <source>
        <dbReference type="ARBA" id="ARBA00022984"/>
    </source>
</evidence>
<sequence length="924" mass="102273">MTLKKRKTTKTAPNKTQKPKQKRKVNQRNLVALIITILVTCEIIVGCAGLFLLFNMLSDKPAFDINQYESKESSQIYDQNGELIADVGKQIRTNVTYDQIPTSLIDAFVSIEDSRFFGHNGFDMARFGKAMLENLKSLSFSQGGSTLTMQLTKMTYFMDDESGIGAAKSVARKVQEIALALELENNTNKKAIFEMYLNKSNFGGTGNIRGVQKAANYYFNKDVSELTLPESAMLAGVVNAPGLYNPFRYLDYATNRRNTVLNMMLRHGYITKEEAELAKSIKVEDLLVDPNTRKSDANTSEEYAYQSYIDTVIREVQELTGLDPTSSSMKIYTYMDRDVQATMDQIQSDSYEGIEFPDELMEIGMVSMNNQNGQVIAVGGGRNYGRGGSLLLNHATDQYKQPGSAVKPFLDYALAFEYLGWSTSHVVTDRPIAYRGTNKVIKNFNGKYYGQITLESALGNSWNTPAMQALDDVILSIGRDKVVDYLQNLGFSKVTLDKFDLGYAIGGSSFECNVFEMAAAQAAMMNGGNYYKPHTVSRIEFSDGREPLEPVYQGTQVLSAEAAYQTAYLMSKAPYAPYTNYMQMVSKGKDYQVYGKTGTTDWGTDGLQFNIPKGAAKDKWMVIETSEVTNVVWVGYEKGVKDKETWFTSAKSNMNIPGKISRALLSVTSDESKPAAIAKPEGVTQITHILGTWPYAATIEGMDPRFVTTGYIKNEFATLVSPETANVEQLNSFNASGSNDGTVSIQWGAYPNPDQLQVAPETMDLSLNANGTYVEAWGARIFDYTWIFGPIRYKARISEGGSVIKEVVSETDTWSENLGLGGGNHTLQVCGFYAYDWLGTPSNEICQDVQVNIAHDTSNQEGCVASGKFWWNNTCNEKQPDETSEPGCIALGKYWYDGGCHTDKKPEPTPTDPAVTPPTPTTTP</sequence>
<dbReference type="InterPro" id="IPR001264">
    <property type="entry name" value="Glyco_trans_51"/>
</dbReference>
<dbReference type="AlphaFoldDB" id="A0A1T4NHZ9"/>
<dbReference type="GO" id="GO:0030288">
    <property type="term" value="C:outer membrane-bounded periplasmic space"/>
    <property type="evidence" value="ECO:0007669"/>
    <property type="project" value="TreeGrafter"/>
</dbReference>
<keyword evidence="4" id="KW-0645">Protease</keyword>
<keyword evidence="15" id="KW-1133">Transmembrane helix</keyword>
<evidence type="ECO:0000256" key="5">
    <source>
        <dbReference type="ARBA" id="ARBA00022676"/>
    </source>
</evidence>
<evidence type="ECO:0000256" key="2">
    <source>
        <dbReference type="ARBA" id="ARBA00007739"/>
    </source>
</evidence>
<dbReference type="SUPFAM" id="SSF56601">
    <property type="entry name" value="beta-lactamase/transpeptidase-like"/>
    <property type="match status" value="1"/>
</dbReference>